<evidence type="ECO:0000313" key="7">
    <source>
        <dbReference type="Proteomes" id="UP001219349"/>
    </source>
</evidence>
<evidence type="ECO:0000256" key="1">
    <source>
        <dbReference type="ARBA" id="ARBA00022491"/>
    </source>
</evidence>
<dbReference type="CDD" id="cd01392">
    <property type="entry name" value="HTH_LacI"/>
    <property type="match status" value="1"/>
</dbReference>
<protein>
    <submittedName>
        <fullName evidence="6">LacI family DNA-binding transcriptional regulator</fullName>
    </submittedName>
</protein>
<name>A0ABY7SLB3_9RHOB</name>
<keyword evidence="1" id="KW-0678">Repressor</keyword>
<keyword evidence="4" id="KW-0804">Transcription</keyword>
<dbReference type="SUPFAM" id="SSF47413">
    <property type="entry name" value="lambda repressor-like DNA-binding domains"/>
    <property type="match status" value="1"/>
</dbReference>
<dbReference type="InterPro" id="IPR010982">
    <property type="entry name" value="Lambda_DNA-bd_dom_sf"/>
</dbReference>
<dbReference type="InterPro" id="IPR000843">
    <property type="entry name" value="HTH_LacI"/>
</dbReference>
<dbReference type="SMART" id="SM00354">
    <property type="entry name" value="HTH_LACI"/>
    <property type="match status" value="1"/>
</dbReference>
<dbReference type="InterPro" id="IPR028082">
    <property type="entry name" value="Peripla_BP_I"/>
</dbReference>
<dbReference type="EMBL" id="CP067136">
    <property type="protein sequence ID" value="WCR07784.1"/>
    <property type="molecule type" value="Genomic_DNA"/>
</dbReference>
<reference evidence="6 7" key="1">
    <citation type="submission" date="2021-01" db="EMBL/GenBank/DDBJ databases">
        <title>Biogeographic distribution of Paracoccus.</title>
        <authorList>
            <person name="Hollensteiner J."/>
            <person name="Leineberger J."/>
            <person name="Brinkhoff T."/>
            <person name="Daniel R."/>
        </authorList>
    </citation>
    <scope>NUCLEOTIDE SEQUENCE [LARGE SCALE GENOMIC DNA]</scope>
    <source>
        <strain evidence="6 7">KCTC 22803</strain>
    </source>
</reference>
<dbReference type="Pfam" id="PF00356">
    <property type="entry name" value="LacI"/>
    <property type="match status" value="1"/>
</dbReference>
<sequence length="349" mass="37843">MPTIYDVARTAGVSPKTVSRVINRDALVRDETRERVEKVIDELGYTPSRAARSMRSSQSGLVGILTGAINGRHSEGAASGLPAFLIVQKIQSTLAEHGITALISDIGAQTDKIPRFLRDLGEHRVEGIFYIAPHHQRVALPQGSGSPVVLVNAFDDLGTPCILPDDATGQYELTAALIAQGHRQIGYLTLPEDFVAQKLRLDGHNRALREAGIAPDPGLIIIGDEESAISERDHLAEAIDRLLARQDPPSVLCCANDRLAIAVFGMLRARGVSVPGQMSVAGYDDYRVISETLYPQLTTMELPYQSMGEAAARLMLGQLRGEEPLTPGTRIEVKGQLRWRASVIPGPHR</sequence>
<accession>A0ABY7SLB3</accession>
<dbReference type="SUPFAM" id="SSF53822">
    <property type="entry name" value="Periplasmic binding protein-like I"/>
    <property type="match status" value="1"/>
</dbReference>
<dbReference type="PANTHER" id="PTHR30146">
    <property type="entry name" value="LACI-RELATED TRANSCRIPTIONAL REPRESSOR"/>
    <property type="match status" value="1"/>
</dbReference>
<feature type="domain" description="HTH lacI-type" evidence="5">
    <location>
        <begin position="2"/>
        <end position="56"/>
    </location>
</feature>
<keyword evidence="7" id="KW-1185">Reference proteome</keyword>
<proteinExistence type="predicted"/>
<evidence type="ECO:0000256" key="2">
    <source>
        <dbReference type="ARBA" id="ARBA00023015"/>
    </source>
</evidence>
<dbReference type="InterPro" id="IPR046335">
    <property type="entry name" value="LacI/GalR-like_sensor"/>
</dbReference>
<dbReference type="PROSITE" id="PS50932">
    <property type="entry name" value="HTH_LACI_2"/>
    <property type="match status" value="1"/>
</dbReference>
<evidence type="ECO:0000256" key="4">
    <source>
        <dbReference type="ARBA" id="ARBA00023163"/>
    </source>
</evidence>
<dbReference type="Proteomes" id="UP001219349">
    <property type="component" value="Chromosome"/>
</dbReference>
<evidence type="ECO:0000259" key="5">
    <source>
        <dbReference type="PROSITE" id="PS50932"/>
    </source>
</evidence>
<dbReference type="CDD" id="cd06288">
    <property type="entry name" value="PBP1_sucrose_transcription_regulator"/>
    <property type="match status" value="1"/>
</dbReference>
<dbReference type="GO" id="GO:0003677">
    <property type="term" value="F:DNA binding"/>
    <property type="evidence" value="ECO:0007669"/>
    <property type="project" value="UniProtKB-KW"/>
</dbReference>
<dbReference type="PRINTS" id="PR00036">
    <property type="entry name" value="HTHLACI"/>
</dbReference>
<dbReference type="PANTHER" id="PTHR30146:SF148">
    <property type="entry name" value="HTH-TYPE TRANSCRIPTIONAL REPRESSOR PURR-RELATED"/>
    <property type="match status" value="1"/>
</dbReference>
<dbReference type="PROSITE" id="PS00356">
    <property type="entry name" value="HTH_LACI_1"/>
    <property type="match status" value="1"/>
</dbReference>
<keyword evidence="3 6" id="KW-0238">DNA-binding</keyword>
<dbReference type="Pfam" id="PF13377">
    <property type="entry name" value="Peripla_BP_3"/>
    <property type="match status" value="1"/>
</dbReference>
<keyword evidence="2" id="KW-0805">Transcription regulation</keyword>
<dbReference type="Gene3D" id="3.40.50.2300">
    <property type="match status" value="2"/>
</dbReference>
<evidence type="ECO:0000256" key="3">
    <source>
        <dbReference type="ARBA" id="ARBA00023125"/>
    </source>
</evidence>
<gene>
    <name evidence="6" type="ORF">JHX87_02825</name>
</gene>
<evidence type="ECO:0000313" key="6">
    <source>
        <dbReference type="EMBL" id="WCR07784.1"/>
    </source>
</evidence>
<organism evidence="6 7">
    <name type="scientific">Paracoccus fistulariae</name>
    <dbReference type="NCBI Taxonomy" id="658446"/>
    <lineage>
        <taxon>Bacteria</taxon>
        <taxon>Pseudomonadati</taxon>
        <taxon>Pseudomonadota</taxon>
        <taxon>Alphaproteobacteria</taxon>
        <taxon>Rhodobacterales</taxon>
        <taxon>Paracoccaceae</taxon>
        <taxon>Paracoccus</taxon>
    </lineage>
</organism>
<dbReference type="RefSeq" id="WP_271886330.1">
    <property type="nucleotide sequence ID" value="NZ_CP067136.1"/>
</dbReference>
<dbReference type="Gene3D" id="1.10.260.40">
    <property type="entry name" value="lambda repressor-like DNA-binding domains"/>
    <property type="match status" value="1"/>
</dbReference>